<dbReference type="AlphaFoldDB" id="A0A0R2AY29"/>
<gene>
    <name evidence="1" type="ORF">FD06_GL000492</name>
</gene>
<dbReference type="STRING" id="1423781.FD06_GL000492"/>
<dbReference type="Pfam" id="PF11184">
    <property type="entry name" value="DUF2969"/>
    <property type="match status" value="1"/>
</dbReference>
<dbReference type="RefSeq" id="WP_054656987.1">
    <property type="nucleotide sequence ID" value="NZ_AYYQ01000035.1"/>
</dbReference>
<dbReference type="PATRIC" id="fig|1423781.4.peg.505"/>
<dbReference type="EMBL" id="AYYQ01000035">
    <property type="protein sequence ID" value="KRM67772.1"/>
    <property type="molecule type" value="Genomic_DNA"/>
</dbReference>
<evidence type="ECO:0000313" key="2">
    <source>
        <dbReference type="Proteomes" id="UP000052012"/>
    </source>
</evidence>
<dbReference type="OrthoDB" id="2297901at2"/>
<keyword evidence="2" id="KW-1185">Reference proteome</keyword>
<evidence type="ECO:0000313" key="1">
    <source>
        <dbReference type="EMBL" id="KRM67772.1"/>
    </source>
</evidence>
<accession>A0A0R2AY29</accession>
<name>A0A0R2AY29_9LACO</name>
<comment type="caution">
    <text evidence="1">The sequence shown here is derived from an EMBL/GenBank/DDBJ whole genome shotgun (WGS) entry which is preliminary data.</text>
</comment>
<dbReference type="Proteomes" id="UP000052012">
    <property type="component" value="Unassembled WGS sequence"/>
</dbReference>
<organism evidence="1 2">
    <name type="scientific">Apilactobacillus ozensis DSM 23829 = JCM 17196</name>
    <dbReference type="NCBI Taxonomy" id="1423781"/>
    <lineage>
        <taxon>Bacteria</taxon>
        <taxon>Bacillati</taxon>
        <taxon>Bacillota</taxon>
        <taxon>Bacilli</taxon>
        <taxon>Lactobacillales</taxon>
        <taxon>Lactobacillaceae</taxon>
        <taxon>Apilactobacillus</taxon>
    </lineage>
</organism>
<protein>
    <recommendedName>
        <fullName evidence="3">DUF2969 domain-containing protein</fullName>
    </recommendedName>
</protein>
<sequence length="74" mass="8480">MSKSKKNIQVQLESEKINGDVYDVLKVGNESIGKIREIENNKYEVTSSNDDVFRVKNADEGIEVLLSEYHLHKN</sequence>
<evidence type="ECO:0008006" key="3">
    <source>
        <dbReference type="Google" id="ProtNLM"/>
    </source>
</evidence>
<reference evidence="1 2" key="1">
    <citation type="journal article" date="2015" name="Genome Announc.">
        <title>Expanding the biotechnology potential of lactobacilli through comparative genomics of 213 strains and associated genera.</title>
        <authorList>
            <person name="Sun Z."/>
            <person name="Harris H.M."/>
            <person name="McCann A."/>
            <person name="Guo C."/>
            <person name="Argimon S."/>
            <person name="Zhang W."/>
            <person name="Yang X."/>
            <person name="Jeffery I.B."/>
            <person name="Cooney J.C."/>
            <person name="Kagawa T.F."/>
            <person name="Liu W."/>
            <person name="Song Y."/>
            <person name="Salvetti E."/>
            <person name="Wrobel A."/>
            <person name="Rasinkangas P."/>
            <person name="Parkhill J."/>
            <person name="Rea M.C."/>
            <person name="O'Sullivan O."/>
            <person name="Ritari J."/>
            <person name="Douillard F.P."/>
            <person name="Paul Ross R."/>
            <person name="Yang R."/>
            <person name="Briner A.E."/>
            <person name="Felis G.E."/>
            <person name="de Vos W.M."/>
            <person name="Barrangou R."/>
            <person name="Klaenhammer T.R."/>
            <person name="Caufield P.W."/>
            <person name="Cui Y."/>
            <person name="Zhang H."/>
            <person name="O'Toole P.W."/>
        </authorList>
    </citation>
    <scope>NUCLEOTIDE SEQUENCE [LARGE SCALE GENOMIC DNA]</scope>
    <source>
        <strain evidence="1 2">DSM 23829</strain>
    </source>
</reference>
<dbReference type="InterPro" id="IPR021351">
    <property type="entry name" value="DUF2969"/>
</dbReference>
<proteinExistence type="predicted"/>